<evidence type="ECO:0000313" key="4">
    <source>
        <dbReference type="Proteomes" id="UP001175228"/>
    </source>
</evidence>
<protein>
    <submittedName>
        <fullName evidence="3">Uncharacterized protein</fullName>
    </submittedName>
</protein>
<keyword evidence="2" id="KW-1133">Transmembrane helix</keyword>
<keyword evidence="2" id="KW-0472">Membrane</keyword>
<organism evidence="3 4">
    <name type="scientific">Armillaria luteobubalina</name>
    <dbReference type="NCBI Taxonomy" id="153913"/>
    <lineage>
        <taxon>Eukaryota</taxon>
        <taxon>Fungi</taxon>
        <taxon>Dikarya</taxon>
        <taxon>Basidiomycota</taxon>
        <taxon>Agaricomycotina</taxon>
        <taxon>Agaricomycetes</taxon>
        <taxon>Agaricomycetidae</taxon>
        <taxon>Agaricales</taxon>
        <taxon>Marasmiineae</taxon>
        <taxon>Physalacriaceae</taxon>
        <taxon>Armillaria</taxon>
    </lineage>
</organism>
<evidence type="ECO:0000313" key="3">
    <source>
        <dbReference type="EMBL" id="KAK0492907.1"/>
    </source>
</evidence>
<feature type="compositionally biased region" description="Polar residues" evidence="1">
    <location>
        <begin position="130"/>
        <end position="139"/>
    </location>
</feature>
<keyword evidence="2" id="KW-0812">Transmembrane</keyword>
<accession>A0AA39PYF6</accession>
<gene>
    <name evidence="3" type="ORF">EDD18DRAFT_1465121</name>
</gene>
<feature type="region of interest" description="Disordered" evidence="1">
    <location>
        <begin position="121"/>
        <end position="158"/>
    </location>
</feature>
<feature type="transmembrane region" description="Helical" evidence="2">
    <location>
        <begin position="93"/>
        <end position="116"/>
    </location>
</feature>
<name>A0AA39PYF6_9AGAR</name>
<dbReference type="Proteomes" id="UP001175228">
    <property type="component" value="Unassembled WGS sequence"/>
</dbReference>
<evidence type="ECO:0000256" key="1">
    <source>
        <dbReference type="SAM" id="MobiDB-lite"/>
    </source>
</evidence>
<dbReference type="EMBL" id="JAUEPU010000027">
    <property type="protein sequence ID" value="KAK0492907.1"/>
    <property type="molecule type" value="Genomic_DNA"/>
</dbReference>
<sequence length="158" mass="16946">MSSLIVDLSISGIARNVSPETSPIEVVQIGTHSNGAQADHGYCAVSLLTPGSATLDSRLPSLDGILSTMPAIFITSISNPNDDNGYSLSRPTLTAIIVCTILFILLLLGFTLVWCYRRTSRRPSSPATSQFVGRSNISSPAPAHFPQRSPYPMDRFHG</sequence>
<reference evidence="3" key="1">
    <citation type="submission" date="2023-06" db="EMBL/GenBank/DDBJ databases">
        <authorList>
            <consortium name="Lawrence Berkeley National Laboratory"/>
            <person name="Ahrendt S."/>
            <person name="Sahu N."/>
            <person name="Indic B."/>
            <person name="Wong-Bajracharya J."/>
            <person name="Merenyi Z."/>
            <person name="Ke H.-M."/>
            <person name="Monk M."/>
            <person name="Kocsube S."/>
            <person name="Drula E."/>
            <person name="Lipzen A."/>
            <person name="Balint B."/>
            <person name="Henrissat B."/>
            <person name="Andreopoulos B."/>
            <person name="Martin F.M."/>
            <person name="Harder C.B."/>
            <person name="Rigling D."/>
            <person name="Ford K.L."/>
            <person name="Foster G.D."/>
            <person name="Pangilinan J."/>
            <person name="Papanicolaou A."/>
            <person name="Barry K."/>
            <person name="LaButti K."/>
            <person name="Viragh M."/>
            <person name="Koriabine M."/>
            <person name="Yan M."/>
            <person name="Riley R."/>
            <person name="Champramary S."/>
            <person name="Plett K.L."/>
            <person name="Tsai I.J."/>
            <person name="Slot J."/>
            <person name="Sipos G."/>
            <person name="Plett J."/>
            <person name="Nagy L.G."/>
            <person name="Grigoriev I.V."/>
        </authorList>
    </citation>
    <scope>NUCLEOTIDE SEQUENCE</scope>
    <source>
        <strain evidence="3">HWK02</strain>
    </source>
</reference>
<proteinExistence type="predicted"/>
<comment type="caution">
    <text evidence="3">The sequence shown here is derived from an EMBL/GenBank/DDBJ whole genome shotgun (WGS) entry which is preliminary data.</text>
</comment>
<keyword evidence="4" id="KW-1185">Reference proteome</keyword>
<dbReference type="AlphaFoldDB" id="A0AA39PYF6"/>
<evidence type="ECO:0000256" key="2">
    <source>
        <dbReference type="SAM" id="Phobius"/>
    </source>
</evidence>